<gene>
    <name evidence="1" type="ORF">HCEG_03990</name>
</gene>
<evidence type="ECO:0000313" key="2">
    <source>
        <dbReference type="Proteomes" id="UP000008142"/>
    </source>
</evidence>
<dbReference type="AlphaFoldDB" id="F0UEP5"/>
<protein>
    <submittedName>
        <fullName evidence="1">Predicted protein</fullName>
    </submittedName>
</protein>
<dbReference type="EMBL" id="DS990638">
    <property type="protein sequence ID" value="EGC44775.1"/>
    <property type="molecule type" value="Genomic_DNA"/>
</dbReference>
<reference evidence="2" key="1">
    <citation type="submission" date="2008-07" db="EMBL/GenBank/DDBJ databases">
        <title>Annotation of Ajellomyces capsulatus strain H88.</title>
        <authorList>
            <person name="Champion M."/>
            <person name="Cuomo C."/>
            <person name="Ma L.-J."/>
            <person name="Henn M.R."/>
            <person name="Sil A."/>
            <person name="Goldman B."/>
            <person name="Young S.K."/>
            <person name="Kodira C.D."/>
            <person name="Zeng Q."/>
            <person name="Koehrsen M."/>
            <person name="Alvarado L."/>
            <person name="Berlin A."/>
            <person name="Borenstein D."/>
            <person name="Chen Z."/>
            <person name="Engels R."/>
            <person name="Freedman E."/>
            <person name="Gellesch M."/>
            <person name="Goldberg J."/>
            <person name="Griggs A."/>
            <person name="Gujja S."/>
            <person name="Heiman D."/>
            <person name="Hepburn T."/>
            <person name="Howarth C."/>
            <person name="Jen D."/>
            <person name="Larson L."/>
            <person name="Lewis B."/>
            <person name="Mehta T."/>
            <person name="Park D."/>
            <person name="Pearson M."/>
            <person name="Roberts A."/>
            <person name="Saif S."/>
            <person name="Shea T."/>
            <person name="Shenoy N."/>
            <person name="Sisk P."/>
            <person name="Stolte C."/>
            <person name="Sykes S."/>
            <person name="Walk T."/>
            <person name="White J."/>
            <person name="Yandava C."/>
            <person name="Klein B."/>
            <person name="McEwen J.G."/>
            <person name="Puccia R."/>
            <person name="Goldman G.H."/>
            <person name="Felipe M.S."/>
            <person name="Nino-Vega G."/>
            <person name="San-Blas G."/>
            <person name="Taylor J."/>
            <person name="Mendoza L."/>
            <person name="Galagan J."/>
            <person name="Nusbaum C."/>
            <person name="Birren B."/>
        </authorList>
    </citation>
    <scope>NUCLEOTIDE SEQUENCE [LARGE SCALE GENOMIC DNA]</scope>
    <source>
        <strain evidence="2">H88</strain>
    </source>
</reference>
<sequence length="229" mass="25657">MEDLDLFPSMQEAYRYWNDFCPKAANVRDFQPHTQEHVQTTTNSDEEEPQHPSANCIGNQLFVCVSNGCTNLRIPRIFGEFLFDCNSLFGITGFGSMARGVNKPLRQIRIELSADCLVLVVDEETPQNTHGAGPAIACVFNIVFPSQGHESLAGEIIVVLNELPTDIHVNILYHDRTIRALIRGNGFGPIGERGHRRRKQPGATVDMHYWKFDSSVLLNGYELVDDGLI</sequence>
<dbReference type="HOGENOM" id="CLU_1209509_0_0_1"/>
<proteinExistence type="predicted"/>
<evidence type="ECO:0000313" key="1">
    <source>
        <dbReference type="EMBL" id="EGC44775.1"/>
    </source>
</evidence>
<accession>F0UEP5</accession>
<organism evidence="2">
    <name type="scientific">Ajellomyces capsulatus (strain H88)</name>
    <name type="common">Darling's disease fungus</name>
    <name type="synonym">Histoplasma capsulatum</name>
    <dbReference type="NCBI Taxonomy" id="544711"/>
    <lineage>
        <taxon>Eukaryota</taxon>
        <taxon>Fungi</taxon>
        <taxon>Dikarya</taxon>
        <taxon>Ascomycota</taxon>
        <taxon>Pezizomycotina</taxon>
        <taxon>Eurotiomycetes</taxon>
        <taxon>Eurotiomycetidae</taxon>
        <taxon>Onygenales</taxon>
        <taxon>Ajellomycetaceae</taxon>
        <taxon>Histoplasma</taxon>
    </lineage>
</organism>
<name>F0UEP5_AJEC8</name>
<dbReference type="Proteomes" id="UP000008142">
    <property type="component" value="Unassembled WGS sequence"/>
</dbReference>